<organism evidence="3 4">
    <name type="scientific">Flavihumibacter stibioxidans</name>
    <dbReference type="NCBI Taxonomy" id="1834163"/>
    <lineage>
        <taxon>Bacteria</taxon>
        <taxon>Pseudomonadati</taxon>
        <taxon>Bacteroidota</taxon>
        <taxon>Chitinophagia</taxon>
        <taxon>Chitinophagales</taxon>
        <taxon>Chitinophagaceae</taxon>
        <taxon>Flavihumibacter</taxon>
    </lineage>
</organism>
<accession>A0ABR7MBU0</accession>
<evidence type="ECO:0000313" key="4">
    <source>
        <dbReference type="Proteomes" id="UP000765802"/>
    </source>
</evidence>
<dbReference type="Pfam" id="PF00144">
    <property type="entry name" value="Beta-lactamase"/>
    <property type="match status" value="1"/>
</dbReference>
<proteinExistence type="predicted"/>
<dbReference type="EMBL" id="MBUA01000028">
    <property type="protein sequence ID" value="MBC6492416.1"/>
    <property type="molecule type" value="Genomic_DNA"/>
</dbReference>
<feature type="domain" description="Beta-lactamase-related" evidence="2">
    <location>
        <begin position="33"/>
        <end position="342"/>
    </location>
</feature>
<dbReference type="RefSeq" id="WP_187257738.1">
    <property type="nucleotide sequence ID" value="NZ_JBHULF010000020.1"/>
</dbReference>
<evidence type="ECO:0000256" key="1">
    <source>
        <dbReference type="SAM" id="SignalP"/>
    </source>
</evidence>
<gene>
    <name evidence="3" type="ORF">BC349_15250</name>
</gene>
<dbReference type="Gene3D" id="3.40.710.10">
    <property type="entry name" value="DD-peptidase/beta-lactamase superfamily"/>
    <property type="match status" value="1"/>
</dbReference>
<sequence>MKKLLFGLLVLGSSYVNAQSANTTRFDSLTNAYQANGYHGVVLVAKGDQVLYEKAYGLANFEKKIPHRLTTEFKTESTGKMFTATAIFQLVEKGKLTLSQTLQELLPEMGIAKADKITVEQLLNHTSGLQSPWDHPQFSFKKDYTKEELVQIIKEVPRAYEEPGGPMFYSNSGYKILGWIIEKISGQPFDEYFRKNIFDVAGMKTIRHLGDTVMPVATGAQPYRVIHSGKFIRMDETLGRKAGAAGGWIAQTKDHYRFMLSLLENKLVSAATLQTMISGNGKAPKNPSYRYYAFGLETYFNTGVPGTLLVGHNGGGAGFSVDAYMDTASKIIVISFTNMYQDSRRIMANYFKMAKGLPVDPVEQLMWVRVYDKVRATGMEYFSAHADSLLKEVNVQPHPGMFGMVGDAMGAGGDEALKLQWLKLGAKYYPEEPMLQLFIGDTYHGMKDKPGAKAAYESMLALAQKRKDARLEKMAMEKLKQDL</sequence>
<keyword evidence="4" id="KW-1185">Reference proteome</keyword>
<dbReference type="InterPro" id="IPR001466">
    <property type="entry name" value="Beta-lactam-related"/>
</dbReference>
<dbReference type="PANTHER" id="PTHR46825:SF9">
    <property type="entry name" value="BETA-LACTAMASE-RELATED DOMAIN-CONTAINING PROTEIN"/>
    <property type="match status" value="1"/>
</dbReference>
<dbReference type="PANTHER" id="PTHR46825">
    <property type="entry name" value="D-ALANYL-D-ALANINE-CARBOXYPEPTIDASE/ENDOPEPTIDASE AMPH"/>
    <property type="match status" value="1"/>
</dbReference>
<name>A0ABR7MBU0_9BACT</name>
<dbReference type="InterPro" id="IPR012338">
    <property type="entry name" value="Beta-lactam/transpept-like"/>
</dbReference>
<protein>
    <recommendedName>
        <fullName evidence="2">Beta-lactamase-related domain-containing protein</fullName>
    </recommendedName>
</protein>
<dbReference type="SUPFAM" id="SSF56601">
    <property type="entry name" value="beta-lactamase/transpeptidase-like"/>
    <property type="match status" value="1"/>
</dbReference>
<evidence type="ECO:0000313" key="3">
    <source>
        <dbReference type="EMBL" id="MBC6492416.1"/>
    </source>
</evidence>
<feature type="chain" id="PRO_5047209496" description="Beta-lactamase-related domain-containing protein" evidence="1">
    <location>
        <begin position="19"/>
        <end position="483"/>
    </location>
</feature>
<reference evidence="3 4" key="1">
    <citation type="submission" date="2016-07" db="EMBL/GenBank/DDBJ databases">
        <title>Genome analysis of Flavihumibacter stibioxidans YS-17.</title>
        <authorList>
            <person name="Shi K."/>
            <person name="Han Y."/>
            <person name="Wang G."/>
        </authorList>
    </citation>
    <scope>NUCLEOTIDE SEQUENCE [LARGE SCALE GENOMIC DNA]</scope>
    <source>
        <strain evidence="3 4">YS-17</strain>
    </source>
</reference>
<keyword evidence="1" id="KW-0732">Signal</keyword>
<dbReference type="InterPro" id="IPR050491">
    <property type="entry name" value="AmpC-like"/>
</dbReference>
<dbReference type="Proteomes" id="UP000765802">
    <property type="component" value="Unassembled WGS sequence"/>
</dbReference>
<comment type="caution">
    <text evidence="3">The sequence shown here is derived from an EMBL/GenBank/DDBJ whole genome shotgun (WGS) entry which is preliminary data.</text>
</comment>
<feature type="signal peptide" evidence="1">
    <location>
        <begin position="1"/>
        <end position="18"/>
    </location>
</feature>
<evidence type="ECO:0000259" key="2">
    <source>
        <dbReference type="Pfam" id="PF00144"/>
    </source>
</evidence>